<dbReference type="Pfam" id="PF18953">
    <property type="entry name" value="SAP_new25"/>
    <property type="match status" value="1"/>
</dbReference>
<dbReference type="Proteomes" id="UP000182737">
    <property type="component" value="Unassembled WGS sequence"/>
</dbReference>
<dbReference type="OrthoDB" id="9778090at2"/>
<dbReference type="EMBL" id="FORI01000001">
    <property type="protein sequence ID" value="SFI40865.1"/>
    <property type="molecule type" value="Genomic_DNA"/>
</dbReference>
<name>A0A1I3HYP8_9SPIR</name>
<protein>
    <recommendedName>
        <fullName evidence="3">SAP domain-containing protein</fullName>
    </recommendedName>
</protein>
<evidence type="ECO:0000313" key="1">
    <source>
        <dbReference type="EMBL" id="SFI40865.1"/>
    </source>
</evidence>
<gene>
    <name evidence="1" type="ORF">SAMN04487775_101182</name>
</gene>
<accession>A0A1I3HYP8</accession>
<dbReference type="AlphaFoldDB" id="A0A1I3HYP8"/>
<dbReference type="RefSeq" id="WP_083425616.1">
    <property type="nucleotide sequence ID" value="NZ_FORI01000001.1"/>
</dbReference>
<evidence type="ECO:0000313" key="2">
    <source>
        <dbReference type="Proteomes" id="UP000182737"/>
    </source>
</evidence>
<organism evidence="1 2">
    <name type="scientific">Treponema bryantii</name>
    <dbReference type="NCBI Taxonomy" id="163"/>
    <lineage>
        <taxon>Bacteria</taxon>
        <taxon>Pseudomonadati</taxon>
        <taxon>Spirochaetota</taxon>
        <taxon>Spirochaetia</taxon>
        <taxon>Spirochaetales</taxon>
        <taxon>Treponemataceae</taxon>
        <taxon>Treponema</taxon>
    </lineage>
</organism>
<evidence type="ECO:0008006" key="3">
    <source>
        <dbReference type="Google" id="ProtNLM"/>
    </source>
</evidence>
<reference evidence="2" key="1">
    <citation type="submission" date="2016-10" db="EMBL/GenBank/DDBJ databases">
        <authorList>
            <person name="Varghese N."/>
            <person name="Submissions S."/>
        </authorList>
    </citation>
    <scope>NUCLEOTIDE SEQUENCE [LARGE SCALE GENOMIC DNA]</scope>
    <source>
        <strain evidence="2">XBD1002</strain>
    </source>
</reference>
<proteinExistence type="predicted"/>
<sequence length="310" mass="35721">MMNAANCPLLDNLSKVHTTPMGADRIRKNLSLDDNVSDVVDFCKQKISYPDCKITRQGKNWYCEIDGICITVNAYSYTIITAHPHPVVGCPRSGCIETTSTKRPPFDEIKSFAEFSRYYWYREELQAICKSLKIDASGMKAELNHNIEQYFKGTIIAPKKAVPTIPRSSTNQNYQSLVLTPQTNLIECGFCFNQRFRDFFSQQTGIDNFKFNVDMVATVRKVKETNDISFTLGDLLDIFYGTKTYAKYDKVSLQWNKFVHDFCTDPATTHFKNKLKTASILWKEVRTSTREKIYKTELLKEFSDIINQEM</sequence>
<dbReference type="InterPro" id="IPR024229">
    <property type="entry name" value="DUF3781"/>
</dbReference>
<dbReference type="Pfam" id="PF12636">
    <property type="entry name" value="DUF3781"/>
    <property type="match status" value="1"/>
</dbReference>
<keyword evidence="2" id="KW-1185">Reference proteome</keyword>